<comment type="function">
    <text evidence="2">In eubacteria ppGpp (guanosine 3'-diphosphate 5'-diphosphate) is a mediator of the stringent response that coordinates a variety of cellular activities in response to changes in nutritional abundance.</text>
</comment>
<feature type="domain" description="HD" evidence="4">
    <location>
        <begin position="56"/>
        <end position="155"/>
    </location>
</feature>
<dbReference type="Gene3D" id="3.10.20.30">
    <property type="match status" value="1"/>
</dbReference>
<dbReference type="GO" id="GO:0015969">
    <property type="term" value="P:guanosine tetraphosphate metabolic process"/>
    <property type="evidence" value="ECO:0007669"/>
    <property type="project" value="InterPro"/>
</dbReference>
<dbReference type="EMBL" id="CP013118">
    <property type="protein sequence ID" value="ALO17528.1"/>
    <property type="molecule type" value="Genomic_DNA"/>
</dbReference>
<dbReference type="Pfam" id="PF02824">
    <property type="entry name" value="TGS"/>
    <property type="match status" value="1"/>
</dbReference>
<evidence type="ECO:0000313" key="6">
    <source>
        <dbReference type="EMBL" id="ALO17528.1"/>
    </source>
</evidence>
<dbReference type="Gene3D" id="3.30.460.10">
    <property type="entry name" value="Beta Polymerase, domain 2"/>
    <property type="match status" value="1"/>
</dbReference>
<dbReference type="PROSITE" id="PS51880">
    <property type="entry name" value="TGS"/>
    <property type="match status" value="1"/>
</dbReference>
<dbReference type="Proteomes" id="UP000064893">
    <property type="component" value="Chromosome"/>
</dbReference>
<keyword evidence="7" id="KW-1185">Reference proteome</keyword>
<evidence type="ECO:0000256" key="1">
    <source>
        <dbReference type="ARBA" id="ARBA00025704"/>
    </source>
</evidence>
<dbReference type="PANTHER" id="PTHR21262:SF31">
    <property type="entry name" value="GTP PYROPHOSPHOKINASE"/>
    <property type="match status" value="1"/>
</dbReference>
<dbReference type="InterPro" id="IPR004811">
    <property type="entry name" value="RelA/Spo_fam"/>
</dbReference>
<feature type="domain" description="TGS" evidence="5">
    <location>
        <begin position="401"/>
        <end position="462"/>
    </location>
</feature>
<dbReference type="SUPFAM" id="SSF55021">
    <property type="entry name" value="ACT-like"/>
    <property type="match status" value="1"/>
</dbReference>
<dbReference type="Pfam" id="PF19296">
    <property type="entry name" value="RelA_AH_RIS"/>
    <property type="match status" value="1"/>
</dbReference>
<dbReference type="RefSeq" id="WP_057954781.1">
    <property type="nucleotide sequence ID" value="NZ_CP013118.1"/>
</dbReference>
<dbReference type="Pfam" id="PF13291">
    <property type="entry name" value="ACT_4"/>
    <property type="match status" value="1"/>
</dbReference>
<dbReference type="PATRIC" id="fig|1307839.3.peg.4203"/>
<comment type="pathway">
    <text evidence="1">Purine metabolism.</text>
</comment>
<comment type="similarity">
    <text evidence="2">Belongs to the relA/spoT family.</text>
</comment>
<dbReference type="InterPro" id="IPR045865">
    <property type="entry name" value="ACT-like_dom_sf"/>
</dbReference>
<dbReference type="PANTHER" id="PTHR21262">
    <property type="entry name" value="GUANOSINE-3',5'-BIS DIPHOSPHATE 3'-PYROPHOSPHOHYDROLASE"/>
    <property type="match status" value="1"/>
</dbReference>
<dbReference type="InterPro" id="IPR043519">
    <property type="entry name" value="NT_sf"/>
</dbReference>
<accession>A0A0S2I525</accession>
<evidence type="ECO:0000313" key="7">
    <source>
        <dbReference type="Proteomes" id="UP000064893"/>
    </source>
</evidence>
<dbReference type="SMART" id="SM00954">
    <property type="entry name" value="RelA_SpoT"/>
    <property type="match status" value="1"/>
</dbReference>
<dbReference type="CDD" id="cd01668">
    <property type="entry name" value="TGS_RSH"/>
    <property type="match status" value="1"/>
</dbReference>
<organism evidence="6 7">
    <name type="scientific">Salinivirga cyanobacteriivorans</name>
    <dbReference type="NCBI Taxonomy" id="1307839"/>
    <lineage>
        <taxon>Bacteria</taxon>
        <taxon>Pseudomonadati</taxon>
        <taxon>Bacteroidota</taxon>
        <taxon>Bacteroidia</taxon>
        <taxon>Bacteroidales</taxon>
        <taxon>Salinivirgaceae</taxon>
        <taxon>Salinivirga</taxon>
    </lineage>
</organism>
<dbReference type="InterPro" id="IPR006674">
    <property type="entry name" value="HD_domain"/>
</dbReference>
<dbReference type="FunFam" id="1.10.3210.10:FF:000001">
    <property type="entry name" value="GTP pyrophosphokinase RelA"/>
    <property type="match status" value="1"/>
</dbReference>
<dbReference type="PROSITE" id="PS51831">
    <property type="entry name" value="HD"/>
    <property type="match status" value="1"/>
</dbReference>
<dbReference type="SUPFAM" id="SSF81301">
    <property type="entry name" value="Nucleotidyltransferase"/>
    <property type="match status" value="1"/>
</dbReference>
<reference evidence="6 7" key="1">
    <citation type="submission" date="2015-11" db="EMBL/GenBank/DDBJ databases">
        <title>Description and complete genome sequence of a novel strain predominating in hypersaline microbial mats and representing a new family of the Bacteriodetes phylum.</title>
        <authorList>
            <person name="Spring S."/>
            <person name="Bunk B."/>
            <person name="Sproer C."/>
            <person name="Klenk H.-P."/>
        </authorList>
    </citation>
    <scope>NUCLEOTIDE SEQUENCE [LARGE SCALE GENOMIC DNA]</scope>
    <source>
        <strain evidence="6 7">L21-Spi-D4</strain>
    </source>
</reference>
<gene>
    <name evidence="6" type="primary">spoT_2</name>
    <name evidence="6" type="ORF">L21SP5_03937</name>
</gene>
<keyword evidence="3" id="KW-0175">Coiled coil</keyword>
<dbReference type="InterPro" id="IPR004095">
    <property type="entry name" value="TGS"/>
</dbReference>
<dbReference type="SUPFAM" id="SSF109604">
    <property type="entry name" value="HD-domain/PDEase-like"/>
    <property type="match status" value="1"/>
</dbReference>
<protein>
    <submittedName>
        <fullName evidence="6">Bifunctional (P)ppGpp synthase/hydrolase SpoT</fullName>
    </submittedName>
</protein>
<dbReference type="InterPro" id="IPR007685">
    <property type="entry name" value="RelA_SpoT"/>
</dbReference>
<dbReference type="SMART" id="SM00471">
    <property type="entry name" value="HDc"/>
    <property type="match status" value="1"/>
</dbReference>
<dbReference type="CDD" id="cd00077">
    <property type="entry name" value="HDc"/>
    <property type="match status" value="1"/>
</dbReference>
<dbReference type="KEGG" id="blq:L21SP5_03937"/>
<name>A0A0S2I525_9BACT</name>
<dbReference type="InterPro" id="IPR012675">
    <property type="entry name" value="Beta-grasp_dom_sf"/>
</dbReference>
<evidence type="ECO:0000259" key="5">
    <source>
        <dbReference type="PROSITE" id="PS51880"/>
    </source>
</evidence>
<dbReference type="GO" id="GO:0016787">
    <property type="term" value="F:hydrolase activity"/>
    <property type="evidence" value="ECO:0007669"/>
    <property type="project" value="UniProtKB-KW"/>
</dbReference>
<dbReference type="SUPFAM" id="SSF81271">
    <property type="entry name" value="TGS-like"/>
    <property type="match status" value="1"/>
</dbReference>
<dbReference type="CDD" id="cd05399">
    <property type="entry name" value="NT_Rel-Spo_like"/>
    <property type="match status" value="1"/>
</dbReference>
<dbReference type="Gene3D" id="1.10.3210.10">
    <property type="entry name" value="Hypothetical protein af1432"/>
    <property type="match status" value="1"/>
</dbReference>
<dbReference type="CDD" id="cd04876">
    <property type="entry name" value="ACT_RelA-SpoT"/>
    <property type="match status" value="1"/>
</dbReference>
<dbReference type="OrthoDB" id="9805041at2"/>
<dbReference type="Gene3D" id="3.30.70.260">
    <property type="match status" value="1"/>
</dbReference>
<dbReference type="InterPro" id="IPR045600">
    <property type="entry name" value="RelA/SpoT_AH_RIS"/>
</dbReference>
<proteinExistence type="inferred from homology"/>
<dbReference type="FunFam" id="3.10.20.30:FF:000002">
    <property type="entry name" value="GTP pyrophosphokinase (RelA/SpoT)"/>
    <property type="match status" value="1"/>
</dbReference>
<dbReference type="InterPro" id="IPR012676">
    <property type="entry name" value="TGS-like"/>
</dbReference>
<dbReference type="Pfam" id="PF04607">
    <property type="entry name" value="RelA_SpoT"/>
    <property type="match status" value="1"/>
</dbReference>
<dbReference type="InterPro" id="IPR033655">
    <property type="entry name" value="TGS_RelA/SpoT"/>
</dbReference>
<dbReference type="GO" id="GO:0005886">
    <property type="term" value="C:plasma membrane"/>
    <property type="evidence" value="ECO:0007669"/>
    <property type="project" value="TreeGrafter"/>
</dbReference>
<dbReference type="STRING" id="1307839.L21SP5_03937"/>
<dbReference type="InterPro" id="IPR003607">
    <property type="entry name" value="HD/PDEase_dom"/>
</dbReference>
<feature type="coiled-coil region" evidence="3">
    <location>
        <begin position="1"/>
        <end position="28"/>
    </location>
</feature>
<sequence length="737" mass="85586">MDFSKEEVSKINEKFEELKQKAVKSRKKESIDLINQAFDFAYKAHYPVRRKSGEPYIFHPIAVAEIVASEIMLGTTSIITALLHDVVEDTDYTKADIKQFFGEKVAIMVEGLTKMSGVFDHRSSLQAENFRKILLSMADDVRVILIKLADRLHNMRTLESMPDNKQLKIAGETLFLYAPLAHRLGLYRMKTELEDISFRYRHPEDYERISQKLRDSDEKRTNFINKFSLPIAARMTDAGYDFDISGRPKSVYSIWQKMQKKGVTFEQIYDLFAIRLIFTPKEDSGDEKEQCYKVYSLITDIYRPRPDRLRDWVNTPKANGYEALHSTVMGPNGRWVEVQIRTRRMNEIAERGFAAHWKYKGHHDQESELDRWLEKIQETLESPDADALEFLDDVKLNLYTSEIMVFTPKGDLKNLPQGATALDFAYEIHTEVGNQALYAEINHKSMPLTTKLKSGDQVRIITSSKAQPKNEWLNMVATAKAKNGIRTYFNKIRNNKIEAGKEIYLELLQKQNIKISERLFMRLRDRLNIRKKDDLFYGLGNGSISPSDIRKVLRFRGAPRWMRFWSLKSDPKAEMEDKVIEFDKKKTLNISDEDVQRHFHIADCCNPIPGDTVIGYQDDEGIVHIHKSTCPQAVKLSSSFGDRIVKVKWTSHKAMAFLANIRLEGIDQPGIVHDVTGVISKELRANIRTIHFETHQNTFNGWIELYVYDRKDLRRLIQNLKSLKGINRVFREHESTR</sequence>
<dbReference type="InterPro" id="IPR002912">
    <property type="entry name" value="ACT_dom"/>
</dbReference>
<dbReference type="AlphaFoldDB" id="A0A0S2I525"/>
<evidence type="ECO:0000256" key="2">
    <source>
        <dbReference type="RuleBase" id="RU003847"/>
    </source>
</evidence>
<evidence type="ECO:0000256" key="3">
    <source>
        <dbReference type="SAM" id="Coils"/>
    </source>
</evidence>
<keyword evidence="6" id="KW-0378">Hydrolase</keyword>
<dbReference type="Pfam" id="PF13328">
    <property type="entry name" value="HD_4"/>
    <property type="match status" value="1"/>
</dbReference>
<evidence type="ECO:0000259" key="4">
    <source>
        <dbReference type="PROSITE" id="PS51831"/>
    </source>
</evidence>
<dbReference type="NCBIfam" id="TIGR00691">
    <property type="entry name" value="spoT_relA"/>
    <property type="match status" value="1"/>
</dbReference>